<sequence>MLIQDYDKLIFEISTEGHTAYDLPASEIEDYDLDSELGDYSRKEPARLPEVSELQLLRHYTALSNRNFGVESGPYPLGSCTMKYNPKVNEEVAALDGFSNIHPNQDPESIQGAMELMYNLQEYLKEITQFDAVTLQPAAGAHGELASILTFKAYFEAIGEGDQRKTILIPDTAHGTNPATAVVAGYDIVELPSREDGLIDVEAVREAAGPDVAGIMVTNPSTAGLFEQDAKEIADIIHEAGGLVFYDGANLNAIMGISSPAAMGFDACHMNLHKTFTGPHGGGGPGSGPIGVVDKLAPYIPGPNVVKDGDKYVFETPEKSYGRIKGDFGNFGVNVRAYNYIRAMGPEGLRRASEDAVLNANYLRARVKDHYNAPFDQFNKNDFVLDLTNFKKEYDIVAKDVGKRLLDYGVHAPTTYFPLIIQECLMVEPTDTESKRDLDYTADVFIKIAEEIKEDPELVKTAPHNTPVRRIDEAQTSRKPILKYNFEDHESPADSK</sequence>
<proteinExistence type="predicted"/>
<keyword evidence="4" id="KW-0560">Oxidoreductase</keyword>
<evidence type="ECO:0000256" key="1">
    <source>
        <dbReference type="ARBA" id="ARBA00003788"/>
    </source>
</evidence>
<dbReference type="EMBL" id="AGXA01000014">
    <property type="protein sequence ID" value="EKU93849.1"/>
    <property type="molecule type" value="Genomic_DNA"/>
</dbReference>
<comment type="function">
    <text evidence="1">The glycine cleavage system catalyzes the degradation of glycine. The P protein binds the alpha-amino group of glycine through its pyridoxal phosphate cofactor; CO(2) is released and the remaining methylamine moiety is then transferred to the lipoamide cofactor of the H protein.</text>
</comment>
<evidence type="ECO:0000256" key="2">
    <source>
        <dbReference type="ARBA" id="ARBA00012134"/>
    </source>
</evidence>
<dbReference type="Gene3D" id="3.40.640.10">
    <property type="entry name" value="Type I PLP-dependent aspartate aminotransferase-like (Major domain)"/>
    <property type="match status" value="1"/>
</dbReference>
<dbReference type="InterPro" id="IPR049316">
    <property type="entry name" value="GDC-P_C"/>
</dbReference>
<dbReference type="Gene3D" id="6.20.440.10">
    <property type="match status" value="1"/>
</dbReference>
<evidence type="ECO:0000313" key="10">
    <source>
        <dbReference type="Proteomes" id="UP000009875"/>
    </source>
</evidence>
<dbReference type="GO" id="GO:0005960">
    <property type="term" value="C:glycine cleavage complex"/>
    <property type="evidence" value="ECO:0007669"/>
    <property type="project" value="TreeGrafter"/>
</dbReference>
<evidence type="ECO:0000256" key="4">
    <source>
        <dbReference type="ARBA" id="ARBA00023002"/>
    </source>
</evidence>
<feature type="compositionally biased region" description="Basic and acidic residues" evidence="6">
    <location>
        <begin position="485"/>
        <end position="496"/>
    </location>
</feature>
<evidence type="ECO:0000256" key="3">
    <source>
        <dbReference type="ARBA" id="ARBA00022898"/>
    </source>
</evidence>
<keyword evidence="10" id="KW-1185">Reference proteome</keyword>
<organism evidence="9 10">
    <name type="scientific">Alloiococcus otitis ATCC 51267</name>
    <dbReference type="NCBI Taxonomy" id="883081"/>
    <lineage>
        <taxon>Bacteria</taxon>
        <taxon>Bacillati</taxon>
        <taxon>Bacillota</taxon>
        <taxon>Bacilli</taxon>
        <taxon>Lactobacillales</taxon>
        <taxon>Carnobacteriaceae</taxon>
        <taxon>Alloiococcus</taxon>
    </lineage>
</organism>
<dbReference type="InterPro" id="IPR015421">
    <property type="entry name" value="PyrdxlP-dep_Trfase_major"/>
</dbReference>
<dbReference type="RefSeq" id="WP_003777334.1">
    <property type="nucleotide sequence ID" value="NZ_JH992958.1"/>
</dbReference>
<dbReference type="GO" id="GO:0019464">
    <property type="term" value="P:glycine decarboxylation via glycine cleavage system"/>
    <property type="evidence" value="ECO:0007669"/>
    <property type="project" value="TreeGrafter"/>
</dbReference>
<dbReference type="Gene3D" id="3.90.1150.10">
    <property type="entry name" value="Aspartate Aminotransferase, domain 1"/>
    <property type="match status" value="1"/>
</dbReference>
<dbReference type="EC" id="1.4.4.2" evidence="2"/>
<evidence type="ECO:0000313" key="9">
    <source>
        <dbReference type="EMBL" id="EKU93849.1"/>
    </source>
</evidence>
<comment type="caution">
    <text evidence="9">The sequence shown here is derived from an EMBL/GenBank/DDBJ whole genome shotgun (WGS) entry which is preliminary data.</text>
</comment>
<dbReference type="PANTHER" id="PTHR11773:SF1">
    <property type="entry name" value="GLYCINE DEHYDROGENASE (DECARBOXYLATING), MITOCHONDRIAL"/>
    <property type="match status" value="1"/>
</dbReference>
<dbReference type="HOGENOM" id="CLU_004620_5_0_9"/>
<feature type="domain" description="Aminotransferase class V" evidence="7">
    <location>
        <begin position="164"/>
        <end position="281"/>
    </location>
</feature>
<dbReference type="InterPro" id="IPR020581">
    <property type="entry name" value="GDC_P"/>
</dbReference>
<dbReference type="GO" id="GO:0005829">
    <property type="term" value="C:cytosol"/>
    <property type="evidence" value="ECO:0007669"/>
    <property type="project" value="TreeGrafter"/>
</dbReference>
<dbReference type="AlphaFoldDB" id="K9E9G9"/>
<dbReference type="NCBIfam" id="NF003346">
    <property type="entry name" value="PRK04366.1"/>
    <property type="match status" value="1"/>
</dbReference>
<dbReference type="SUPFAM" id="SSF53383">
    <property type="entry name" value="PLP-dependent transferases"/>
    <property type="match status" value="1"/>
</dbReference>
<reference evidence="9 10" key="1">
    <citation type="submission" date="2012-09" db="EMBL/GenBank/DDBJ databases">
        <title>The Genome Sequence of Alloiococcus otitis ATCC 51267.</title>
        <authorList>
            <consortium name="The Broad Institute Genome Sequencing Platform"/>
            <person name="Earl A."/>
            <person name="Ward D."/>
            <person name="Feldgarden M."/>
            <person name="Gevers D."/>
            <person name="Huys G."/>
            <person name="Walker B."/>
            <person name="Young S.K."/>
            <person name="Zeng Q."/>
            <person name="Gargeya S."/>
            <person name="Fitzgerald M."/>
            <person name="Haas B."/>
            <person name="Abouelleil A."/>
            <person name="Alvarado L."/>
            <person name="Arachchi H.M."/>
            <person name="Berlin A.M."/>
            <person name="Chapman S.B."/>
            <person name="Goldberg J."/>
            <person name="Griggs A."/>
            <person name="Gujja S."/>
            <person name="Hansen M."/>
            <person name="Howarth C."/>
            <person name="Imamovic A."/>
            <person name="Larimer J."/>
            <person name="McCowen C."/>
            <person name="Montmayeur A."/>
            <person name="Murphy C."/>
            <person name="Neiman D."/>
            <person name="Pearson M."/>
            <person name="Priest M."/>
            <person name="Roberts A."/>
            <person name="Saif S."/>
            <person name="Shea T."/>
            <person name="Sisk P."/>
            <person name="Sykes S."/>
            <person name="Wortman J."/>
            <person name="Nusbaum C."/>
            <person name="Birren B."/>
        </authorList>
    </citation>
    <scope>NUCLEOTIDE SEQUENCE [LARGE SCALE GENOMIC DNA]</scope>
    <source>
        <strain evidence="9 10">ATCC 51267</strain>
    </source>
</reference>
<dbReference type="STRING" id="883081.HMPREF9698_00644"/>
<dbReference type="OrthoDB" id="9801272at2"/>
<accession>K9E9G9</accession>
<evidence type="ECO:0000256" key="6">
    <source>
        <dbReference type="SAM" id="MobiDB-lite"/>
    </source>
</evidence>
<dbReference type="PATRIC" id="fig|883081.3.peg.643"/>
<dbReference type="Proteomes" id="UP000009875">
    <property type="component" value="Unassembled WGS sequence"/>
</dbReference>
<dbReference type="FunFam" id="3.90.1150.10:FF:000014">
    <property type="entry name" value="Probable glycine dehydrogenase (decarboxylating) subunit 2"/>
    <property type="match status" value="1"/>
</dbReference>
<feature type="domain" description="Glycine dehydrogenase C-terminal" evidence="8">
    <location>
        <begin position="352"/>
        <end position="454"/>
    </location>
</feature>
<dbReference type="GO" id="GO:0030170">
    <property type="term" value="F:pyridoxal phosphate binding"/>
    <property type="evidence" value="ECO:0007669"/>
    <property type="project" value="TreeGrafter"/>
</dbReference>
<evidence type="ECO:0000259" key="7">
    <source>
        <dbReference type="Pfam" id="PF00266"/>
    </source>
</evidence>
<dbReference type="InterPro" id="IPR000192">
    <property type="entry name" value="Aminotrans_V_dom"/>
</dbReference>
<dbReference type="Pfam" id="PF21478">
    <property type="entry name" value="GcvP2_C"/>
    <property type="match status" value="1"/>
</dbReference>
<gene>
    <name evidence="9" type="ORF">HMPREF9698_00644</name>
</gene>
<protein>
    <recommendedName>
        <fullName evidence="2">glycine dehydrogenase (aminomethyl-transferring)</fullName>
        <ecNumber evidence="2">1.4.4.2</ecNumber>
    </recommendedName>
</protein>
<name>K9E9G9_9LACT</name>
<dbReference type="GO" id="GO:0004375">
    <property type="term" value="F:glycine dehydrogenase (decarboxylating) activity"/>
    <property type="evidence" value="ECO:0007669"/>
    <property type="project" value="UniProtKB-EC"/>
</dbReference>
<dbReference type="FunFam" id="3.40.640.10:FF:000224">
    <property type="entry name" value="Probable glycine dehydrogenase (decarboxylating) subunit 2"/>
    <property type="match status" value="1"/>
</dbReference>
<feature type="region of interest" description="Disordered" evidence="6">
    <location>
        <begin position="459"/>
        <end position="496"/>
    </location>
</feature>
<keyword evidence="3" id="KW-0663">Pyridoxal phosphate</keyword>
<dbReference type="Pfam" id="PF00266">
    <property type="entry name" value="Aminotran_5"/>
    <property type="match status" value="1"/>
</dbReference>
<dbReference type="eggNOG" id="COG1003">
    <property type="taxonomic scope" value="Bacteria"/>
</dbReference>
<dbReference type="InterPro" id="IPR015424">
    <property type="entry name" value="PyrdxlP-dep_Trfase"/>
</dbReference>
<evidence type="ECO:0000256" key="5">
    <source>
        <dbReference type="ARBA" id="ARBA00049026"/>
    </source>
</evidence>
<evidence type="ECO:0000259" key="8">
    <source>
        <dbReference type="Pfam" id="PF21478"/>
    </source>
</evidence>
<dbReference type="GO" id="GO:0016594">
    <property type="term" value="F:glycine binding"/>
    <property type="evidence" value="ECO:0007669"/>
    <property type="project" value="TreeGrafter"/>
</dbReference>
<comment type="catalytic activity">
    <reaction evidence="5">
        <text>N(6)-[(R)-lipoyl]-L-lysyl-[glycine-cleavage complex H protein] + glycine + H(+) = N(6)-[(R)-S(8)-aminomethyldihydrolipoyl]-L-lysyl-[glycine-cleavage complex H protein] + CO2</text>
        <dbReference type="Rhea" id="RHEA:24304"/>
        <dbReference type="Rhea" id="RHEA-COMP:10494"/>
        <dbReference type="Rhea" id="RHEA-COMP:10495"/>
        <dbReference type="ChEBI" id="CHEBI:15378"/>
        <dbReference type="ChEBI" id="CHEBI:16526"/>
        <dbReference type="ChEBI" id="CHEBI:57305"/>
        <dbReference type="ChEBI" id="CHEBI:83099"/>
        <dbReference type="ChEBI" id="CHEBI:83143"/>
        <dbReference type="EC" id="1.4.4.2"/>
    </reaction>
</comment>
<dbReference type="PANTHER" id="PTHR11773">
    <property type="entry name" value="GLYCINE DEHYDROGENASE, DECARBOXYLATING"/>
    <property type="match status" value="1"/>
</dbReference>
<dbReference type="InterPro" id="IPR015422">
    <property type="entry name" value="PyrdxlP-dep_Trfase_small"/>
</dbReference>